<dbReference type="RefSeq" id="WP_108690342.1">
    <property type="nucleotide sequence ID" value="NZ_QCYH01000001.1"/>
</dbReference>
<protein>
    <submittedName>
        <fullName evidence="2">PAS domain-containing protein</fullName>
    </submittedName>
</protein>
<evidence type="ECO:0000313" key="3">
    <source>
        <dbReference type="Proteomes" id="UP000244446"/>
    </source>
</evidence>
<accession>A0A2T7GAZ8</accession>
<proteinExistence type="predicted"/>
<reference evidence="2 3" key="1">
    <citation type="submission" date="2018-04" db="EMBL/GenBank/DDBJ databases">
        <title>Pelagivirga bohaiensis gen. nov., sp. nov., a bacterium isolated from the Bohai Sea.</title>
        <authorList>
            <person name="Ji X."/>
        </authorList>
    </citation>
    <scope>NUCLEOTIDE SEQUENCE [LARGE SCALE GENOMIC DNA]</scope>
    <source>
        <strain evidence="2 3">BH-SD19</strain>
    </source>
</reference>
<evidence type="ECO:0000313" key="2">
    <source>
        <dbReference type="EMBL" id="PVA11597.1"/>
    </source>
</evidence>
<organism evidence="2 3">
    <name type="scientific">Pelagivirga sediminicola</name>
    <dbReference type="NCBI Taxonomy" id="2170575"/>
    <lineage>
        <taxon>Bacteria</taxon>
        <taxon>Pseudomonadati</taxon>
        <taxon>Pseudomonadota</taxon>
        <taxon>Alphaproteobacteria</taxon>
        <taxon>Rhodobacterales</taxon>
        <taxon>Paracoccaceae</taxon>
        <taxon>Pelagivirga</taxon>
    </lineage>
</organism>
<comment type="caution">
    <text evidence="2">The sequence shown here is derived from an EMBL/GenBank/DDBJ whole genome shotgun (WGS) entry which is preliminary data.</text>
</comment>
<evidence type="ECO:0000256" key="1">
    <source>
        <dbReference type="SAM" id="MobiDB-lite"/>
    </source>
</evidence>
<dbReference type="Pfam" id="PF07310">
    <property type="entry name" value="PAS_5"/>
    <property type="match status" value="1"/>
</dbReference>
<feature type="region of interest" description="Disordered" evidence="1">
    <location>
        <begin position="181"/>
        <end position="226"/>
    </location>
</feature>
<sequence>MTTRDKNSGGAGGTSPKHAAALSDFIAYWQRMRRGGDVPRRSDIDPRGIEALLTNAFIAERIAPGLARMRIAGSHLTDLMGMEVRGMPLSAFLVPAHRDALSLHLVRLFDEPAMVRLQLLSPGGIGAPELTGEMLILPLRSDLGDISRALGCIVTTGTPGRGPRRFDITQGRITPLEGAAHVPQGAGEAPPARPQAVPGFAEPQAPLERSAAPRKGERPYLRLVKS</sequence>
<keyword evidence="3" id="KW-1185">Reference proteome</keyword>
<dbReference type="AlphaFoldDB" id="A0A2T7GAZ8"/>
<name>A0A2T7GAZ8_9RHOB</name>
<dbReference type="EMBL" id="QCYH01000001">
    <property type="protein sequence ID" value="PVA11597.1"/>
    <property type="molecule type" value="Genomic_DNA"/>
</dbReference>
<dbReference type="OrthoDB" id="8478628at2"/>
<dbReference type="InterPro" id="IPR009922">
    <property type="entry name" value="DUF1457"/>
</dbReference>
<gene>
    <name evidence="2" type="ORF">DC366_01105</name>
</gene>
<dbReference type="Proteomes" id="UP000244446">
    <property type="component" value="Unassembled WGS sequence"/>
</dbReference>